<feature type="transmembrane region" description="Helical" evidence="2">
    <location>
        <begin position="410"/>
        <end position="428"/>
    </location>
</feature>
<feature type="transmembrane region" description="Helical" evidence="2">
    <location>
        <begin position="265"/>
        <end position="285"/>
    </location>
</feature>
<feature type="region of interest" description="Disordered" evidence="1">
    <location>
        <begin position="1"/>
        <end position="20"/>
    </location>
</feature>
<feature type="transmembrane region" description="Helical" evidence="2">
    <location>
        <begin position="131"/>
        <end position="148"/>
    </location>
</feature>
<feature type="transmembrane region" description="Helical" evidence="2">
    <location>
        <begin position="435"/>
        <end position="455"/>
    </location>
</feature>
<dbReference type="EMBL" id="CAFABA010000261">
    <property type="protein sequence ID" value="CAB4836908.1"/>
    <property type="molecule type" value="Genomic_DNA"/>
</dbReference>
<gene>
    <name evidence="3" type="ORF">UFOPK3139_03354</name>
</gene>
<keyword evidence="2" id="KW-1133">Transmembrane helix</keyword>
<organism evidence="3">
    <name type="scientific">freshwater metagenome</name>
    <dbReference type="NCBI Taxonomy" id="449393"/>
    <lineage>
        <taxon>unclassified sequences</taxon>
        <taxon>metagenomes</taxon>
        <taxon>ecological metagenomes</taxon>
    </lineage>
</organism>
<feature type="transmembrane region" description="Helical" evidence="2">
    <location>
        <begin position="36"/>
        <end position="54"/>
    </location>
</feature>
<dbReference type="AlphaFoldDB" id="A0A6J7AX97"/>
<name>A0A6J7AX97_9ZZZZ</name>
<evidence type="ECO:0000313" key="3">
    <source>
        <dbReference type="EMBL" id="CAB4836908.1"/>
    </source>
</evidence>
<proteinExistence type="predicted"/>
<feature type="transmembrane region" description="Helical" evidence="2">
    <location>
        <begin position="157"/>
        <end position="174"/>
    </location>
</feature>
<evidence type="ECO:0000256" key="1">
    <source>
        <dbReference type="SAM" id="MobiDB-lite"/>
    </source>
</evidence>
<reference evidence="3" key="1">
    <citation type="submission" date="2020-05" db="EMBL/GenBank/DDBJ databases">
        <authorList>
            <person name="Chiriac C."/>
            <person name="Salcher M."/>
            <person name="Ghai R."/>
            <person name="Kavagutti S V."/>
        </authorList>
    </citation>
    <scope>NUCLEOTIDE SEQUENCE</scope>
</reference>
<keyword evidence="2" id="KW-0472">Membrane</keyword>
<feature type="transmembrane region" description="Helical" evidence="2">
    <location>
        <begin position="222"/>
        <end position="244"/>
    </location>
</feature>
<accession>A0A6J7AX97</accession>
<sequence length="621" mass="68280">MSAADDTTSDGRATDSVDPGARTGSRRFVPAWWREGALVLGFYFVVAVVAMWPMPIKPLAGYYGFGNDNLGGANIYNWIHDSLFGPGSPGFDPYLQAPFGYDVPLHALQPVDWIYAIVFGGPRGGMVVQNAQVFVGFVLAGAAMYLLVRHLTANKSAALVAGFLFTFSPYHLALGQQYGPLSSIQCIPLYLYTVVRLVEQPTRRHAIHAGLALGFVGLTSFYYLWFGIWFSMLLFVLITVHAAWRRRRDEGRVTIGDARGYVGLVVRRGFAGGLVFLAVFLPFAVPTLRTLSGDDKASVDHPLVEAVRYSGKPIMLVLPPHDNPVLGRFSKDIVYRNLFDMPVYEQSTYLGIVAALLVLVALVPWRIGRSVPVRTRWLLSGGLLIALAMYIGPYLPLTSTYWRDYADPDASAKLPWIGLLMFHLNGTFRFFSRNFVLLSACFTALAGIGAARVFARVPRRAQWSLAAVCIVLAGLEFTNSPPQRFTTATFPTWVREVQQLEPGASVVDYPLAPENSPRSFYYLFWQARHGRATVNPAGSKPAKQFAATIANADSASTGRALYDAGIDYAVMHTKLPSGTTPPYQPGWPDDSVSADLGAANPWFEKLTQTDDAVIYRIRPPA</sequence>
<evidence type="ECO:0000256" key="2">
    <source>
        <dbReference type="SAM" id="Phobius"/>
    </source>
</evidence>
<feature type="transmembrane region" description="Helical" evidence="2">
    <location>
        <begin position="377"/>
        <end position="395"/>
    </location>
</feature>
<feature type="transmembrane region" description="Helical" evidence="2">
    <location>
        <begin position="347"/>
        <end position="365"/>
    </location>
</feature>
<protein>
    <submittedName>
        <fullName evidence="3">Unannotated protein</fullName>
    </submittedName>
</protein>
<keyword evidence="2" id="KW-0812">Transmembrane</keyword>